<protein>
    <submittedName>
        <fullName evidence="1">Uncharacterized protein</fullName>
    </submittedName>
</protein>
<dbReference type="Proteomes" id="UP001431902">
    <property type="component" value="Unassembled WGS sequence"/>
</dbReference>
<gene>
    <name evidence="1" type="ORF">QLQ16_09335</name>
</gene>
<dbReference type="RefSeq" id="WP_283224423.1">
    <property type="nucleotide sequence ID" value="NZ_JASGBH010000006.1"/>
</dbReference>
<keyword evidence="2" id="KW-1185">Reference proteome</keyword>
<organism evidence="1 2">
    <name type="scientific">Limnohabitans lacus</name>
    <dbReference type="NCBI Taxonomy" id="3045173"/>
    <lineage>
        <taxon>Bacteria</taxon>
        <taxon>Pseudomonadati</taxon>
        <taxon>Pseudomonadota</taxon>
        <taxon>Betaproteobacteria</taxon>
        <taxon>Burkholderiales</taxon>
        <taxon>Comamonadaceae</taxon>
        <taxon>Limnohabitans</taxon>
    </lineage>
</organism>
<proteinExistence type="predicted"/>
<comment type="caution">
    <text evidence="1">The sequence shown here is derived from an EMBL/GenBank/DDBJ whole genome shotgun (WGS) entry which is preliminary data.</text>
</comment>
<dbReference type="EMBL" id="JASGBH010000006">
    <property type="protein sequence ID" value="MDI9234038.1"/>
    <property type="molecule type" value="Genomic_DNA"/>
</dbReference>
<evidence type="ECO:0000313" key="1">
    <source>
        <dbReference type="EMBL" id="MDI9234038.1"/>
    </source>
</evidence>
<accession>A0ABT6X7D8</accession>
<reference evidence="1" key="1">
    <citation type="submission" date="2023-05" db="EMBL/GenBank/DDBJ databases">
        <title>Limnohabitans sp. strain HM2-2 Genome sequencing and assembly.</title>
        <authorList>
            <person name="Jung Y."/>
        </authorList>
    </citation>
    <scope>NUCLEOTIDE SEQUENCE</scope>
    <source>
        <strain evidence="1">HM2-2</strain>
    </source>
</reference>
<evidence type="ECO:0000313" key="2">
    <source>
        <dbReference type="Proteomes" id="UP001431902"/>
    </source>
</evidence>
<sequence>MSDAAPQNTREARLVPFQDDNGFHLCIGFIKEVQDDGRVVFEDQGNIAISYGAYEIAIQDLEICLSQAKSLLEARKKTLAEQAAAEAKAKA</sequence>
<name>A0ABT6X7D8_9BURK</name>